<gene>
    <name evidence="2" type="ORF">Pmar_PMAR009283</name>
</gene>
<evidence type="ECO:0000313" key="2">
    <source>
        <dbReference type="EMBL" id="EER19258.1"/>
    </source>
</evidence>
<dbReference type="InParanoid" id="C5K8D5"/>
<dbReference type="SUPFAM" id="SSF50978">
    <property type="entry name" value="WD40 repeat-like"/>
    <property type="match status" value="1"/>
</dbReference>
<dbReference type="Pfam" id="PF00400">
    <property type="entry name" value="WD40"/>
    <property type="match status" value="2"/>
</dbReference>
<dbReference type="InterPro" id="IPR036322">
    <property type="entry name" value="WD40_repeat_dom_sf"/>
</dbReference>
<proteinExistence type="predicted"/>
<dbReference type="PROSITE" id="PS50082">
    <property type="entry name" value="WD_REPEATS_2"/>
    <property type="match status" value="1"/>
</dbReference>
<sequence length="117" mass="12907">MCVNAKGDVVTGSLDGTVKVWDTAGLGDDNDEEEEQGKGWKLLHTYKYQGHGITDIAWSGGQGLSMVVCLDDGSLISRRRRPRDGEVDDAAEGGVQYFTQTAKVRHSHLEVLLRRFE</sequence>
<evidence type="ECO:0000313" key="3">
    <source>
        <dbReference type="Proteomes" id="UP000007800"/>
    </source>
</evidence>
<dbReference type="InterPro" id="IPR001680">
    <property type="entry name" value="WD40_rpt"/>
</dbReference>
<dbReference type="OrthoDB" id="431715at2759"/>
<dbReference type="Gene3D" id="2.130.10.10">
    <property type="entry name" value="YVTN repeat-like/Quinoprotein amine dehydrogenase"/>
    <property type="match status" value="1"/>
</dbReference>
<name>C5K8D5_PERM5</name>
<dbReference type="AlphaFoldDB" id="C5K8D5"/>
<reference evidence="2 3" key="1">
    <citation type="submission" date="2008-07" db="EMBL/GenBank/DDBJ databases">
        <authorList>
            <person name="El-Sayed N."/>
            <person name="Caler E."/>
            <person name="Inman J."/>
            <person name="Amedeo P."/>
            <person name="Hass B."/>
            <person name="Wortman J."/>
        </authorList>
    </citation>
    <scope>NUCLEOTIDE SEQUENCE [LARGE SCALE GENOMIC DNA]</scope>
    <source>
        <strain evidence="3">ATCC 50983 / TXsc</strain>
    </source>
</reference>
<dbReference type="Proteomes" id="UP000007800">
    <property type="component" value="Unassembled WGS sequence"/>
</dbReference>
<accession>C5K8D5</accession>
<protein>
    <submittedName>
        <fullName evidence="2">Uncharacterized protein</fullName>
    </submittedName>
</protein>
<dbReference type="RefSeq" id="XP_002787462.1">
    <property type="nucleotide sequence ID" value="XM_002787416.1"/>
</dbReference>
<dbReference type="GeneID" id="9039511"/>
<feature type="repeat" description="WD" evidence="1">
    <location>
        <begin position="9"/>
        <end position="22"/>
    </location>
</feature>
<organism evidence="3">
    <name type="scientific">Perkinsus marinus (strain ATCC 50983 / TXsc)</name>
    <dbReference type="NCBI Taxonomy" id="423536"/>
    <lineage>
        <taxon>Eukaryota</taxon>
        <taxon>Sar</taxon>
        <taxon>Alveolata</taxon>
        <taxon>Perkinsozoa</taxon>
        <taxon>Perkinsea</taxon>
        <taxon>Perkinsida</taxon>
        <taxon>Perkinsidae</taxon>
        <taxon>Perkinsus</taxon>
    </lineage>
</organism>
<keyword evidence="3" id="KW-1185">Reference proteome</keyword>
<dbReference type="EMBL" id="GG671109">
    <property type="protein sequence ID" value="EER19258.1"/>
    <property type="molecule type" value="Genomic_DNA"/>
</dbReference>
<dbReference type="InterPro" id="IPR015943">
    <property type="entry name" value="WD40/YVTN_repeat-like_dom_sf"/>
</dbReference>
<evidence type="ECO:0000256" key="1">
    <source>
        <dbReference type="PROSITE-ProRule" id="PRU00221"/>
    </source>
</evidence>
<keyword evidence="1" id="KW-0853">WD repeat</keyword>